<dbReference type="GO" id="GO:0080120">
    <property type="term" value="P:CAAX-box protein maturation"/>
    <property type="evidence" value="ECO:0007669"/>
    <property type="project" value="UniProtKB-ARBA"/>
</dbReference>
<dbReference type="Proteomes" id="UP000194860">
    <property type="component" value="Unassembled WGS sequence"/>
</dbReference>
<dbReference type="GO" id="GO:0006508">
    <property type="term" value="P:proteolysis"/>
    <property type="evidence" value="ECO:0007669"/>
    <property type="project" value="UniProtKB-KW"/>
</dbReference>
<keyword evidence="1" id="KW-1133">Transmembrane helix</keyword>
<dbReference type="AlphaFoldDB" id="A0A243AJR7"/>
<evidence type="ECO:0000256" key="1">
    <source>
        <dbReference type="SAM" id="Phobius"/>
    </source>
</evidence>
<keyword evidence="1" id="KW-0472">Membrane</keyword>
<feature type="domain" description="CAAX prenyl protease 2/Lysostaphin resistance protein A-like" evidence="2">
    <location>
        <begin position="142"/>
        <end position="228"/>
    </location>
</feature>
<dbReference type="GO" id="GO:0004175">
    <property type="term" value="F:endopeptidase activity"/>
    <property type="evidence" value="ECO:0007669"/>
    <property type="project" value="UniProtKB-ARBA"/>
</dbReference>
<feature type="transmembrane region" description="Helical" evidence="1">
    <location>
        <begin position="97"/>
        <end position="118"/>
    </location>
</feature>
<feature type="transmembrane region" description="Helical" evidence="1">
    <location>
        <begin position="193"/>
        <end position="210"/>
    </location>
</feature>
<protein>
    <submittedName>
        <fullName evidence="3">CPBP family intramembrane metalloprotease</fullName>
    </submittedName>
</protein>
<dbReference type="PANTHER" id="PTHR36435:SF1">
    <property type="entry name" value="CAAX AMINO TERMINAL PROTEASE FAMILY PROTEIN"/>
    <property type="match status" value="1"/>
</dbReference>
<evidence type="ECO:0000313" key="3">
    <source>
        <dbReference type="EMBL" id="OTY23857.1"/>
    </source>
</evidence>
<keyword evidence="3" id="KW-0378">Hydrolase</keyword>
<keyword evidence="3" id="KW-0645">Protease</keyword>
<feature type="transmembrane region" description="Helical" evidence="1">
    <location>
        <begin position="54"/>
        <end position="76"/>
    </location>
</feature>
<comment type="caution">
    <text evidence="3">The sequence shown here is derived from an EMBL/GenBank/DDBJ whole genome shotgun (WGS) entry which is preliminary data.</text>
</comment>
<proteinExistence type="predicted"/>
<evidence type="ECO:0000259" key="2">
    <source>
        <dbReference type="Pfam" id="PF02517"/>
    </source>
</evidence>
<sequence>METKLQQIKISWKQFILGTFLVNFIAIIIIGIPLKMTSSLNFIQQKFNNDSLIIVQNFIFDIFYLFILILFILKYTPFQKIIISVCNIKPLYSSQTYLYILLVYIIDTFIDKITNLYSYSAEIQAEHLGIENLYEQSLTINIIAILSIALIGPIQEEIIFRGIILKFFETKYSFLAGLILSSLLFGIGHNYDIAFIITATVTGIMYSLLYKKTNSIFPCIIAHITYNLSTFL</sequence>
<gene>
    <name evidence="3" type="ORF">BK732_07790</name>
</gene>
<feature type="transmembrane region" description="Helical" evidence="1">
    <location>
        <begin position="138"/>
        <end position="160"/>
    </location>
</feature>
<keyword evidence="1" id="KW-0812">Transmembrane</keyword>
<accession>A0A243AJR7</accession>
<feature type="transmembrane region" description="Helical" evidence="1">
    <location>
        <begin position="12"/>
        <end position="34"/>
    </location>
</feature>
<dbReference type="InterPro" id="IPR003675">
    <property type="entry name" value="Rce1/LyrA-like_dom"/>
</dbReference>
<dbReference type="EMBL" id="NFDG01000064">
    <property type="protein sequence ID" value="OTY23857.1"/>
    <property type="molecule type" value="Genomic_DNA"/>
</dbReference>
<name>A0A243AJR7_BACTU</name>
<dbReference type="RefSeq" id="WP_088031421.1">
    <property type="nucleotide sequence ID" value="NZ_NFDG01000064.1"/>
</dbReference>
<dbReference type="GO" id="GO:0008237">
    <property type="term" value="F:metallopeptidase activity"/>
    <property type="evidence" value="ECO:0007669"/>
    <property type="project" value="UniProtKB-KW"/>
</dbReference>
<feature type="transmembrane region" description="Helical" evidence="1">
    <location>
        <begin position="172"/>
        <end position="187"/>
    </location>
</feature>
<reference evidence="3 4" key="1">
    <citation type="submission" date="2016-10" db="EMBL/GenBank/DDBJ databases">
        <title>Comparative genomics of Bacillus thuringiensis reveals a path to pathogens against multiple invertebrate hosts.</title>
        <authorList>
            <person name="Zheng J."/>
            <person name="Gao Q."/>
            <person name="Liu H."/>
            <person name="Peng D."/>
            <person name="Ruan L."/>
            <person name="Sun M."/>
        </authorList>
    </citation>
    <scope>NUCLEOTIDE SEQUENCE [LARGE SCALE GENOMIC DNA]</scope>
    <source>
        <strain evidence="3">BGSC 4BM1</strain>
    </source>
</reference>
<dbReference type="PANTHER" id="PTHR36435">
    <property type="entry name" value="SLR1288 PROTEIN"/>
    <property type="match status" value="1"/>
</dbReference>
<keyword evidence="3" id="KW-0482">Metalloprotease</keyword>
<dbReference type="InterPro" id="IPR052710">
    <property type="entry name" value="CAAX_protease"/>
</dbReference>
<organism evidence="3 4">
    <name type="scientific">Bacillus thuringiensis serovar navarrensis</name>
    <dbReference type="NCBI Taxonomy" id="339658"/>
    <lineage>
        <taxon>Bacteria</taxon>
        <taxon>Bacillati</taxon>
        <taxon>Bacillota</taxon>
        <taxon>Bacilli</taxon>
        <taxon>Bacillales</taxon>
        <taxon>Bacillaceae</taxon>
        <taxon>Bacillus</taxon>
        <taxon>Bacillus cereus group</taxon>
    </lineage>
</organism>
<evidence type="ECO:0000313" key="4">
    <source>
        <dbReference type="Proteomes" id="UP000194860"/>
    </source>
</evidence>
<dbReference type="Pfam" id="PF02517">
    <property type="entry name" value="Rce1-like"/>
    <property type="match status" value="1"/>
</dbReference>